<reference evidence="2 3" key="1">
    <citation type="submission" date="2018-11" db="EMBL/GenBank/DDBJ databases">
        <authorList>
            <consortium name="Pathogen Informatics"/>
        </authorList>
    </citation>
    <scope>NUCLEOTIDE SEQUENCE [LARGE SCALE GENOMIC DNA]</scope>
</reference>
<feature type="region of interest" description="Disordered" evidence="1">
    <location>
        <begin position="225"/>
        <end position="292"/>
    </location>
</feature>
<dbReference type="OrthoDB" id="298098at2759"/>
<dbReference type="GO" id="GO:0000209">
    <property type="term" value="P:protein polyubiquitination"/>
    <property type="evidence" value="ECO:0007669"/>
    <property type="project" value="TreeGrafter"/>
</dbReference>
<dbReference type="Proteomes" id="UP000281553">
    <property type="component" value="Unassembled WGS sequence"/>
</dbReference>
<keyword evidence="3" id="KW-1185">Reference proteome</keyword>
<feature type="compositionally biased region" description="Basic and acidic residues" evidence="1">
    <location>
        <begin position="267"/>
        <end position="280"/>
    </location>
</feature>
<evidence type="ECO:0000256" key="1">
    <source>
        <dbReference type="SAM" id="MobiDB-lite"/>
    </source>
</evidence>
<organism evidence="2 3">
    <name type="scientific">Dibothriocephalus latus</name>
    <name type="common">Fish tapeworm</name>
    <name type="synonym">Diphyllobothrium latum</name>
    <dbReference type="NCBI Taxonomy" id="60516"/>
    <lineage>
        <taxon>Eukaryota</taxon>
        <taxon>Metazoa</taxon>
        <taxon>Spiralia</taxon>
        <taxon>Lophotrochozoa</taxon>
        <taxon>Platyhelminthes</taxon>
        <taxon>Cestoda</taxon>
        <taxon>Eucestoda</taxon>
        <taxon>Diphyllobothriidea</taxon>
        <taxon>Diphyllobothriidae</taxon>
        <taxon>Dibothriocephalus</taxon>
    </lineage>
</organism>
<feature type="region of interest" description="Disordered" evidence="1">
    <location>
        <begin position="372"/>
        <end position="491"/>
    </location>
</feature>
<dbReference type="EMBL" id="UYRU01084341">
    <property type="protein sequence ID" value="VDN33830.1"/>
    <property type="molecule type" value="Genomic_DNA"/>
</dbReference>
<dbReference type="AlphaFoldDB" id="A0A3P7N2P0"/>
<evidence type="ECO:0000313" key="3">
    <source>
        <dbReference type="Proteomes" id="UP000281553"/>
    </source>
</evidence>
<dbReference type="GO" id="GO:0034450">
    <property type="term" value="F:ubiquitin-ubiquitin ligase activity"/>
    <property type="evidence" value="ECO:0007669"/>
    <property type="project" value="TreeGrafter"/>
</dbReference>
<feature type="compositionally biased region" description="Basic and acidic residues" evidence="1">
    <location>
        <begin position="235"/>
        <end position="244"/>
    </location>
</feature>
<evidence type="ECO:0000313" key="2">
    <source>
        <dbReference type="EMBL" id="VDN33830.1"/>
    </source>
</evidence>
<feature type="region of interest" description="Disordered" evidence="1">
    <location>
        <begin position="513"/>
        <end position="556"/>
    </location>
</feature>
<proteinExistence type="predicted"/>
<feature type="compositionally biased region" description="Polar residues" evidence="1">
    <location>
        <begin position="527"/>
        <end position="549"/>
    </location>
</feature>
<gene>
    <name evidence="2" type="ORF">DILT_LOCUS16341</name>
</gene>
<protein>
    <submittedName>
        <fullName evidence="2">Uncharacterized protein</fullName>
    </submittedName>
</protein>
<accession>A0A3P7N2P0</accession>
<name>A0A3P7N2P0_DIBLA</name>
<dbReference type="GO" id="GO:0090263">
    <property type="term" value="P:positive regulation of canonical Wnt signaling pathway"/>
    <property type="evidence" value="ECO:0007669"/>
    <property type="project" value="TreeGrafter"/>
</dbReference>
<dbReference type="PANTHER" id="PTHR46276:SF1">
    <property type="entry name" value="E3 UBIQUITIN-PROTEIN LIGASE UBR5"/>
    <property type="match status" value="1"/>
</dbReference>
<feature type="region of interest" description="Disordered" evidence="1">
    <location>
        <begin position="597"/>
        <end position="636"/>
    </location>
</feature>
<feature type="compositionally biased region" description="Low complexity" evidence="1">
    <location>
        <begin position="607"/>
        <end position="625"/>
    </location>
</feature>
<sequence length="657" mass="70447">MAIQSGASQLDEFVFTLLCKCPPELLHRLLSTLSGSLEEHLSVARREQNLLRLLRIGLQQQTSPASTSADESDSTSSFLACRHGIARFVRSVARVYTSIVLGLAPDHYKKKPRLASQSQPLELCRLVFLHLAPVACVELSLLAVGLLSPVRTGGLRPFATYTLTSQTNEAIHAFDQVITSERVQGIRRQPAGSSIDCPNGIVRRSMYKDPNYLPSWNAKQHCLAASTTTGEEEEGSKTVEDGREGSAAGACNKPGAVVAGAASTDSRFSDATKKAEKTGKEAAPTTDDSSGVSTAAQLRVFNVSAMIERSQPVDLSTNISAGEAGVENLTTPTMNLAAAPDDVACPDSESDDETAVDTLPPSRLRSVLDNERMTVGSSTSSLRGYTPRPHRRTYRTGFAEDTRNPSNRSPLARHSRRGLTDAEDEEDDITSLISPPEVIESDDQDPIAEALSVGLRPQQDSDSEGTDADVQSTELDGDATQPLPPMAPLPLLDNSEQTIWSAGENDTVTPARGVAAAASEDEEANKSVASSSRPTTSAEDQLMESSSVLNVERGSQRKNFSHLSEYVRDVIKRVSEEPSRTGLPPSPKFMRLLSPEEQGRQQRLTPGSYAADAAAASGAATTSSSLDCFANPDEEVSERRRSSVIVYRELSDSQGSA</sequence>
<dbReference type="GO" id="GO:0005634">
    <property type="term" value="C:nucleus"/>
    <property type="evidence" value="ECO:0007669"/>
    <property type="project" value="TreeGrafter"/>
</dbReference>
<dbReference type="GO" id="GO:0005737">
    <property type="term" value="C:cytoplasm"/>
    <property type="evidence" value="ECO:0007669"/>
    <property type="project" value="TreeGrafter"/>
</dbReference>
<dbReference type="PANTHER" id="PTHR46276">
    <property type="entry name" value="E3 UBIQUITIN-PROTEIN LIGASE UBR5"/>
    <property type="match status" value="1"/>
</dbReference>
<feature type="non-terminal residue" evidence="2">
    <location>
        <position position="657"/>
    </location>
</feature>